<accession>A0A4C1XPJ6</accession>
<gene>
    <name evidence="1" type="ORF">EVAR_8494_1</name>
</gene>
<name>A0A4C1XPJ6_EUMVA</name>
<reference evidence="1 2" key="1">
    <citation type="journal article" date="2019" name="Commun. Biol.">
        <title>The bagworm genome reveals a unique fibroin gene that provides high tensile strength.</title>
        <authorList>
            <person name="Kono N."/>
            <person name="Nakamura H."/>
            <person name="Ohtoshi R."/>
            <person name="Tomita M."/>
            <person name="Numata K."/>
            <person name="Arakawa K."/>
        </authorList>
    </citation>
    <scope>NUCLEOTIDE SEQUENCE [LARGE SCALE GENOMIC DNA]</scope>
</reference>
<evidence type="ECO:0000313" key="2">
    <source>
        <dbReference type="Proteomes" id="UP000299102"/>
    </source>
</evidence>
<protein>
    <submittedName>
        <fullName evidence="1">Uncharacterized protein</fullName>
    </submittedName>
</protein>
<proteinExistence type="predicted"/>
<comment type="caution">
    <text evidence="1">The sequence shown here is derived from an EMBL/GenBank/DDBJ whole genome shotgun (WGS) entry which is preliminary data.</text>
</comment>
<evidence type="ECO:0000313" key="1">
    <source>
        <dbReference type="EMBL" id="GBP64125.1"/>
    </source>
</evidence>
<keyword evidence="2" id="KW-1185">Reference proteome</keyword>
<organism evidence="1 2">
    <name type="scientific">Eumeta variegata</name>
    <name type="common">Bagworm moth</name>
    <name type="synonym">Eumeta japonica</name>
    <dbReference type="NCBI Taxonomy" id="151549"/>
    <lineage>
        <taxon>Eukaryota</taxon>
        <taxon>Metazoa</taxon>
        <taxon>Ecdysozoa</taxon>
        <taxon>Arthropoda</taxon>
        <taxon>Hexapoda</taxon>
        <taxon>Insecta</taxon>
        <taxon>Pterygota</taxon>
        <taxon>Neoptera</taxon>
        <taxon>Endopterygota</taxon>
        <taxon>Lepidoptera</taxon>
        <taxon>Glossata</taxon>
        <taxon>Ditrysia</taxon>
        <taxon>Tineoidea</taxon>
        <taxon>Psychidae</taxon>
        <taxon>Oiketicinae</taxon>
        <taxon>Eumeta</taxon>
    </lineage>
</organism>
<dbReference type="EMBL" id="BGZK01000888">
    <property type="protein sequence ID" value="GBP64125.1"/>
    <property type="molecule type" value="Genomic_DNA"/>
</dbReference>
<dbReference type="Proteomes" id="UP000299102">
    <property type="component" value="Unassembled WGS sequence"/>
</dbReference>
<dbReference type="AlphaFoldDB" id="A0A4C1XPJ6"/>
<sequence length="106" mass="12330">MGLRLRRKLVGRAAAPPAQPHGIFTFYSVDRNVSHETRAADRPSVYPFAYPFITLNVIDILVSYFDCEAIPKTAYCICERFKERKFLDSYKRSLATLSEHREEEDR</sequence>